<evidence type="ECO:0000313" key="2">
    <source>
        <dbReference type="EMBL" id="CAG7650213.1"/>
    </source>
</evidence>
<feature type="compositionally biased region" description="Polar residues" evidence="1">
    <location>
        <begin position="57"/>
        <end position="67"/>
    </location>
</feature>
<keyword evidence="3" id="KW-1185">Reference proteome</keyword>
<dbReference type="AlphaFoldDB" id="A0A9W4H4G4"/>
<feature type="compositionally biased region" description="Basic and acidic residues" evidence="1">
    <location>
        <begin position="157"/>
        <end position="168"/>
    </location>
</feature>
<organism evidence="2 3">
    <name type="scientific">Actinacidiphila bryophytorum</name>
    <dbReference type="NCBI Taxonomy" id="1436133"/>
    <lineage>
        <taxon>Bacteria</taxon>
        <taxon>Bacillati</taxon>
        <taxon>Actinomycetota</taxon>
        <taxon>Actinomycetes</taxon>
        <taxon>Kitasatosporales</taxon>
        <taxon>Streptomycetaceae</taxon>
        <taxon>Actinacidiphila</taxon>
    </lineage>
</organism>
<feature type="region of interest" description="Disordered" evidence="1">
    <location>
        <begin position="113"/>
        <end position="391"/>
    </location>
</feature>
<feature type="compositionally biased region" description="Basic residues" evidence="1">
    <location>
        <begin position="306"/>
        <end position="315"/>
    </location>
</feature>
<feature type="compositionally biased region" description="Basic residues" evidence="1">
    <location>
        <begin position="176"/>
        <end position="190"/>
    </location>
</feature>
<feature type="compositionally biased region" description="Basic residues" evidence="1">
    <location>
        <begin position="246"/>
        <end position="268"/>
    </location>
</feature>
<evidence type="ECO:0000256" key="1">
    <source>
        <dbReference type="SAM" id="MobiDB-lite"/>
    </source>
</evidence>
<sequence>MRCGRWSRCGNTTSAPSGPGCARWRTTGRGSPSWPASRPHACGGCIWQALHSRSPNGAWASTRSSPCAQPRTAVPACPPHRRVGTGSVRDRGGWRFPVGGLRHRAGVVRARRLRGHGRRLRRRSGQGHPPGGRHRLGSGLHRGRRRLLRGVGRIRRPRTEIPDHRGDRGVGPPPGRAHRPPGPRTRRGRPLRPPARQGPGQPQRLRPARRVPDARRPGLADLAARPGRAVRGRCARSRNGGGRRALGGRHGVRSRRRPPTRPLHRRPCAPRPPHGPRPVVLDPAPELLRRLPRVVGPVPDGLRQLAVRRRRRARPAPHVVPADPRERQAPAGQAHGRTPRLHRVRRPHQRLRPPASPLVPAPASRPPPARQLPDAALTRPNPERPVSTGRG</sequence>
<feature type="region of interest" description="Disordered" evidence="1">
    <location>
        <begin position="1"/>
        <end position="37"/>
    </location>
</feature>
<feature type="compositionally biased region" description="Basic residues" evidence="1">
    <location>
        <begin position="113"/>
        <end position="156"/>
    </location>
</feature>
<feature type="compositionally biased region" description="Pro residues" evidence="1">
    <location>
        <begin position="354"/>
        <end position="370"/>
    </location>
</feature>
<feature type="compositionally biased region" description="Low complexity" evidence="1">
    <location>
        <begin position="194"/>
        <end position="205"/>
    </location>
</feature>
<feature type="compositionally biased region" description="Basic residues" evidence="1">
    <location>
        <begin position="337"/>
        <end position="351"/>
    </location>
</feature>
<proteinExistence type="predicted"/>
<name>A0A9W4H4G4_9ACTN</name>
<comment type="caution">
    <text evidence="2">The sequence shown here is derived from an EMBL/GenBank/DDBJ whole genome shotgun (WGS) entry which is preliminary data.</text>
</comment>
<reference evidence="2" key="1">
    <citation type="submission" date="2021-06" db="EMBL/GenBank/DDBJ databases">
        <authorList>
            <person name="Arsene-Ploetze F."/>
        </authorList>
    </citation>
    <scope>NUCLEOTIDE SEQUENCE</scope>
    <source>
        <strain evidence="2">SBRY1</strain>
    </source>
</reference>
<evidence type="ECO:0000313" key="3">
    <source>
        <dbReference type="Proteomes" id="UP001153328"/>
    </source>
</evidence>
<dbReference type="Proteomes" id="UP001153328">
    <property type="component" value="Unassembled WGS sequence"/>
</dbReference>
<feature type="region of interest" description="Disordered" evidence="1">
    <location>
        <begin position="57"/>
        <end position="88"/>
    </location>
</feature>
<accession>A0A9W4H4G4</accession>
<gene>
    <name evidence="2" type="ORF">SBRY_50301</name>
</gene>
<protein>
    <submittedName>
        <fullName evidence="2">Uncharacterized protein</fullName>
    </submittedName>
</protein>
<dbReference type="EMBL" id="CAJVAX010000019">
    <property type="protein sequence ID" value="CAG7650213.1"/>
    <property type="molecule type" value="Genomic_DNA"/>
</dbReference>